<keyword evidence="3" id="KW-1185">Reference proteome</keyword>
<dbReference type="OrthoDB" id="3256296at2759"/>
<name>A0A5C3LVE6_9AGAR</name>
<dbReference type="AlphaFoldDB" id="A0A5C3LVE6"/>
<gene>
    <name evidence="2" type="ORF">BDQ12DRAFT_725711</name>
</gene>
<dbReference type="STRING" id="68775.A0A5C3LVE6"/>
<accession>A0A5C3LVE6</accession>
<protein>
    <recommendedName>
        <fullName evidence="1">DUF6589 domain-containing protein</fullName>
    </recommendedName>
</protein>
<dbReference type="Proteomes" id="UP000308652">
    <property type="component" value="Unassembled WGS sequence"/>
</dbReference>
<organism evidence="2 3">
    <name type="scientific">Crucibulum laeve</name>
    <dbReference type="NCBI Taxonomy" id="68775"/>
    <lineage>
        <taxon>Eukaryota</taxon>
        <taxon>Fungi</taxon>
        <taxon>Dikarya</taxon>
        <taxon>Basidiomycota</taxon>
        <taxon>Agaricomycotina</taxon>
        <taxon>Agaricomycetes</taxon>
        <taxon>Agaricomycetidae</taxon>
        <taxon>Agaricales</taxon>
        <taxon>Agaricineae</taxon>
        <taxon>Nidulariaceae</taxon>
        <taxon>Crucibulum</taxon>
    </lineage>
</organism>
<dbReference type="InterPro" id="IPR046496">
    <property type="entry name" value="DUF6589"/>
</dbReference>
<dbReference type="EMBL" id="ML213618">
    <property type="protein sequence ID" value="TFK35918.1"/>
    <property type="molecule type" value="Genomic_DNA"/>
</dbReference>
<evidence type="ECO:0000259" key="1">
    <source>
        <dbReference type="Pfam" id="PF20231"/>
    </source>
</evidence>
<evidence type="ECO:0000313" key="3">
    <source>
        <dbReference type="Proteomes" id="UP000308652"/>
    </source>
</evidence>
<feature type="domain" description="DUF6589" evidence="1">
    <location>
        <begin position="164"/>
        <end position="371"/>
    </location>
</feature>
<dbReference type="Pfam" id="PF20231">
    <property type="entry name" value="DUF6589"/>
    <property type="match status" value="1"/>
</dbReference>
<proteinExistence type="predicted"/>
<reference evidence="2 3" key="1">
    <citation type="journal article" date="2019" name="Nat. Ecol. Evol.">
        <title>Megaphylogeny resolves global patterns of mushroom evolution.</title>
        <authorList>
            <person name="Varga T."/>
            <person name="Krizsan K."/>
            <person name="Foldi C."/>
            <person name="Dima B."/>
            <person name="Sanchez-Garcia M."/>
            <person name="Sanchez-Ramirez S."/>
            <person name="Szollosi G.J."/>
            <person name="Szarkandi J.G."/>
            <person name="Papp V."/>
            <person name="Albert L."/>
            <person name="Andreopoulos W."/>
            <person name="Angelini C."/>
            <person name="Antonin V."/>
            <person name="Barry K.W."/>
            <person name="Bougher N.L."/>
            <person name="Buchanan P."/>
            <person name="Buyck B."/>
            <person name="Bense V."/>
            <person name="Catcheside P."/>
            <person name="Chovatia M."/>
            <person name="Cooper J."/>
            <person name="Damon W."/>
            <person name="Desjardin D."/>
            <person name="Finy P."/>
            <person name="Geml J."/>
            <person name="Haridas S."/>
            <person name="Hughes K."/>
            <person name="Justo A."/>
            <person name="Karasinski D."/>
            <person name="Kautmanova I."/>
            <person name="Kiss B."/>
            <person name="Kocsube S."/>
            <person name="Kotiranta H."/>
            <person name="LaButti K.M."/>
            <person name="Lechner B.E."/>
            <person name="Liimatainen K."/>
            <person name="Lipzen A."/>
            <person name="Lukacs Z."/>
            <person name="Mihaltcheva S."/>
            <person name="Morgado L.N."/>
            <person name="Niskanen T."/>
            <person name="Noordeloos M.E."/>
            <person name="Ohm R.A."/>
            <person name="Ortiz-Santana B."/>
            <person name="Ovrebo C."/>
            <person name="Racz N."/>
            <person name="Riley R."/>
            <person name="Savchenko A."/>
            <person name="Shiryaev A."/>
            <person name="Soop K."/>
            <person name="Spirin V."/>
            <person name="Szebenyi C."/>
            <person name="Tomsovsky M."/>
            <person name="Tulloss R.E."/>
            <person name="Uehling J."/>
            <person name="Grigoriev I.V."/>
            <person name="Vagvolgyi C."/>
            <person name="Papp T."/>
            <person name="Martin F.M."/>
            <person name="Miettinen O."/>
            <person name="Hibbett D.S."/>
            <person name="Nagy L.G."/>
        </authorList>
    </citation>
    <scope>NUCLEOTIDE SEQUENCE [LARGE SCALE GENOMIC DNA]</scope>
    <source>
        <strain evidence="2 3">CBS 166.37</strain>
    </source>
</reference>
<sequence>MPLAWHYLLQMALSDEEALSRDRCPPEMVITHALSSIIYSHNFYAKLLALEKGILNFACCANHYIYKYNSCVGAGPSYHAVCDALKKLAAYDLGILQEISWNKLSALVLQLNNVQHYLWPWNFWVGREAMMKIGTATTVFEFQDFSPAAVDLDAKKQCLAEIKWKDLTFEKLLKFIDDDHLDIVCALQWLCVVVNFVPCLSKYQSQIKKLYETVAAKKIIPPQKTCFFPLPTNGNNETITAELLKALIDFAKAMGYTEEEYMHCLLYTGGDGLTFECMLLLKLYLQFHDTPFQHLEWLQPFLKTWHMLWTDLSQIYEAHWDDLSGADPLSIGNSANHIKCKAPGNVKKVDYYPYSELAYQVLDACILDCWR</sequence>
<evidence type="ECO:0000313" key="2">
    <source>
        <dbReference type="EMBL" id="TFK35918.1"/>
    </source>
</evidence>